<reference evidence="2" key="1">
    <citation type="journal article" date="2019" name="Int. J. Syst. Evol. Microbiol.">
        <title>The Global Catalogue of Microorganisms (GCM) 10K type strain sequencing project: providing services to taxonomists for standard genome sequencing and annotation.</title>
        <authorList>
            <consortium name="The Broad Institute Genomics Platform"/>
            <consortium name="The Broad Institute Genome Sequencing Center for Infectious Disease"/>
            <person name="Wu L."/>
            <person name="Ma J."/>
        </authorList>
    </citation>
    <scope>NUCLEOTIDE SEQUENCE [LARGE SCALE GENOMIC DNA]</scope>
    <source>
        <strain evidence="2">CCUG 53519</strain>
    </source>
</reference>
<accession>A0ABW3Q0Z0</accession>
<sequence length="115" mass="12941">MLKIKAAMYTNGDTQEYIKGLILSDKRSVPDYKAYCTSCHDVKEMISVNRNEEFILSECESSMRVVVESVPKHKCSKCGSITSNMKLSAAIEEALETKLPNMRSDEKIPFQVLVS</sequence>
<dbReference type="RefSeq" id="WP_139237043.1">
    <property type="nucleotide sequence ID" value="NZ_JBHTKX010000009.1"/>
</dbReference>
<proteinExistence type="predicted"/>
<protein>
    <recommendedName>
        <fullName evidence="3">YgiT-type zinc finger domain-containing protein</fullName>
    </recommendedName>
</protein>
<evidence type="ECO:0000313" key="1">
    <source>
        <dbReference type="EMBL" id="MFD1131398.1"/>
    </source>
</evidence>
<gene>
    <name evidence="1" type="ORF">ACFQ3J_25080</name>
</gene>
<evidence type="ECO:0000313" key="2">
    <source>
        <dbReference type="Proteomes" id="UP001597169"/>
    </source>
</evidence>
<name>A0ABW3Q0Z0_9BACL</name>
<organism evidence="1 2">
    <name type="scientific">Paenibacillus provencensis</name>
    <dbReference type="NCBI Taxonomy" id="441151"/>
    <lineage>
        <taxon>Bacteria</taxon>
        <taxon>Bacillati</taxon>
        <taxon>Bacillota</taxon>
        <taxon>Bacilli</taxon>
        <taxon>Bacillales</taxon>
        <taxon>Paenibacillaceae</taxon>
        <taxon>Paenibacillus</taxon>
    </lineage>
</organism>
<dbReference type="EMBL" id="JBHTKX010000009">
    <property type="protein sequence ID" value="MFD1131398.1"/>
    <property type="molecule type" value="Genomic_DNA"/>
</dbReference>
<keyword evidence="2" id="KW-1185">Reference proteome</keyword>
<comment type="caution">
    <text evidence="1">The sequence shown here is derived from an EMBL/GenBank/DDBJ whole genome shotgun (WGS) entry which is preliminary data.</text>
</comment>
<evidence type="ECO:0008006" key="3">
    <source>
        <dbReference type="Google" id="ProtNLM"/>
    </source>
</evidence>
<dbReference type="Proteomes" id="UP001597169">
    <property type="component" value="Unassembled WGS sequence"/>
</dbReference>